<dbReference type="InterPro" id="IPR000182">
    <property type="entry name" value="GNAT_dom"/>
</dbReference>
<comment type="caution">
    <text evidence="7">The sequence shown here is derived from an EMBL/GenBank/DDBJ whole genome shotgun (WGS) entry which is preliminary data.</text>
</comment>
<reference evidence="7 8" key="1">
    <citation type="journal article" date="2017" name="Antonie Van Leeuwenhoek">
        <title>Rhizobium rhizosphaerae sp. nov., a novel species isolated from rice rhizosphere.</title>
        <authorList>
            <person name="Zhao J.J."/>
            <person name="Zhang J."/>
            <person name="Zhang R.J."/>
            <person name="Zhang C.W."/>
            <person name="Yin H.Q."/>
            <person name="Zhang X.X."/>
        </authorList>
    </citation>
    <scope>NUCLEOTIDE SEQUENCE [LARGE SCALE GENOMIC DNA]</scope>
    <source>
        <strain evidence="7 8">E3</strain>
    </source>
</reference>
<keyword evidence="1 7" id="KW-0808">Transferase</keyword>
<dbReference type="OrthoDB" id="5578851at2"/>
<dbReference type="InterPro" id="IPR013562">
    <property type="entry name" value="TmcA/NAT10_N"/>
</dbReference>
<dbReference type="GO" id="GO:0005524">
    <property type="term" value="F:ATP binding"/>
    <property type="evidence" value="ECO:0007669"/>
    <property type="project" value="UniProtKB-KW"/>
</dbReference>
<accession>K6YBN9</accession>
<dbReference type="PANTHER" id="PTHR10925">
    <property type="entry name" value="N-ACETYLTRANSFERASE 10"/>
    <property type="match status" value="1"/>
</dbReference>
<evidence type="ECO:0000256" key="5">
    <source>
        <dbReference type="ARBA" id="ARBA00023315"/>
    </source>
</evidence>
<dbReference type="GO" id="GO:1904812">
    <property type="term" value="P:rRNA acetylation involved in maturation of SSU-rRNA"/>
    <property type="evidence" value="ECO:0007669"/>
    <property type="project" value="TreeGrafter"/>
</dbReference>
<gene>
    <name evidence="7" type="primary">tmcA</name>
    <name evidence="7" type="ORF">GLIP_1428</name>
</gene>
<evidence type="ECO:0000256" key="4">
    <source>
        <dbReference type="ARBA" id="ARBA00022840"/>
    </source>
</evidence>
<dbReference type="Pfam" id="PF05127">
    <property type="entry name" value="NAT10_TcmA_helicase"/>
    <property type="match status" value="1"/>
</dbReference>
<dbReference type="InterPro" id="IPR027417">
    <property type="entry name" value="P-loop_NTPase"/>
</dbReference>
<evidence type="ECO:0000313" key="8">
    <source>
        <dbReference type="Proteomes" id="UP000006334"/>
    </source>
</evidence>
<keyword evidence="3" id="KW-0547">Nucleotide-binding</keyword>
<keyword evidence="8" id="KW-1185">Reference proteome</keyword>
<evidence type="ECO:0000259" key="6">
    <source>
        <dbReference type="PROSITE" id="PS51186"/>
    </source>
</evidence>
<evidence type="ECO:0000256" key="1">
    <source>
        <dbReference type="ARBA" id="ARBA00022679"/>
    </source>
</evidence>
<dbReference type="InterPro" id="IPR007807">
    <property type="entry name" value="TcmA/NAT10_helicase"/>
</dbReference>
<dbReference type="Pfam" id="PF08351">
    <property type="entry name" value="TmcA_N"/>
    <property type="match status" value="1"/>
</dbReference>
<proteinExistence type="predicted"/>
<dbReference type="AlphaFoldDB" id="K6YBN9"/>
<dbReference type="SUPFAM" id="SSF55729">
    <property type="entry name" value="Acyl-CoA N-acyltransferases (Nat)"/>
    <property type="match status" value="1"/>
</dbReference>
<keyword evidence="2" id="KW-0819">tRNA processing</keyword>
<dbReference type="eggNOG" id="COG1444">
    <property type="taxonomic scope" value="Bacteria"/>
</dbReference>
<evidence type="ECO:0000256" key="3">
    <source>
        <dbReference type="ARBA" id="ARBA00022741"/>
    </source>
</evidence>
<dbReference type="CDD" id="cd04301">
    <property type="entry name" value="NAT_SF"/>
    <property type="match status" value="1"/>
</dbReference>
<dbReference type="Gene3D" id="3.40.630.30">
    <property type="match status" value="1"/>
</dbReference>
<dbReference type="RefSeq" id="WP_008843879.1">
    <property type="nucleotide sequence ID" value="NZ_BAEN01000032.1"/>
</dbReference>
<protein>
    <submittedName>
        <fullName evidence="7">tRNA(Met) cytidine acetyltransferase</fullName>
        <ecNumber evidence="7">2.3.1.193</ecNumber>
    </submittedName>
</protein>
<name>K6YBN9_9ALTE</name>
<organism evidence="7 8">
    <name type="scientific">Aliiglaciecola lipolytica E3</name>
    <dbReference type="NCBI Taxonomy" id="1127673"/>
    <lineage>
        <taxon>Bacteria</taxon>
        <taxon>Pseudomonadati</taxon>
        <taxon>Pseudomonadota</taxon>
        <taxon>Gammaproteobacteria</taxon>
        <taxon>Alteromonadales</taxon>
        <taxon>Alteromonadaceae</taxon>
        <taxon>Aliiglaciecola</taxon>
    </lineage>
</organism>
<dbReference type="EC" id="2.3.1.193" evidence="7"/>
<dbReference type="Gene3D" id="3.40.50.11040">
    <property type="match status" value="1"/>
</dbReference>
<keyword evidence="5 7" id="KW-0012">Acyltransferase</keyword>
<dbReference type="GO" id="GO:0000049">
    <property type="term" value="F:tRNA binding"/>
    <property type="evidence" value="ECO:0007669"/>
    <property type="project" value="TreeGrafter"/>
</dbReference>
<dbReference type="SUPFAM" id="SSF52540">
    <property type="entry name" value="P-loop containing nucleoside triphosphate hydrolases"/>
    <property type="match status" value="1"/>
</dbReference>
<dbReference type="PROSITE" id="PS51186">
    <property type="entry name" value="GNAT"/>
    <property type="match status" value="1"/>
</dbReference>
<dbReference type="Pfam" id="PF13718">
    <property type="entry name" value="GNAT_acetyltr_2"/>
    <property type="match status" value="2"/>
</dbReference>
<dbReference type="STRING" id="1127673.GLIP_1428"/>
<dbReference type="GO" id="GO:0008033">
    <property type="term" value="P:tRNA processing"/>
    <property type="evidence" value="ECO:0007669"/>
    <property type="project" value="UniProtKB-KW"/>
</dbReference>
<keyword evidence="4" id="KW-0067">ATP-binding</keyword>
<dbReference type="Gene3D" id="3.40.50.300">
    <property type="entry name" value="P-loop containing nucleotide triphosphate hydrolases"/>
    <property type="match status" value="1"/>
</dbReference>
<dbReference type="EMBL" id="BAEN01000032">
    <property type="protein sequence ID" value="GAC14063.1"/>
    <property type="molecule type" value="Genomic_DNA"/>
</dbReference>
<evidence type="ECO:0000313" key="7">
    <source>
        <dbReference type="EMBL" id="GAC14063.1"/>
    </source>
</evidence>
<feature type="domain" description="N-acetyltransferase" evidence="6">
    <location>
        <begin position="396"/>
        <end position="577"/>
    </location>
</feature>
<dbReference type="Proteomes" id="UP000006334">
    <property type="component" value="Unassembled WGS sequence"/>
</dbReference>
<dbReference type="InterPro" id="IPR032672">
    <property type="entry name" value="TmcA/NAT10/Kre33"/>
</dbReference>
<dbReference type="PANTHER" id="PTHR10925:SF5">
    <property type="entry name" value="RNA CYTIDINE ACETYLTRANSFERASE"/>
    <property type="match status" value="1"/>
</dbReference>
<evidence type="ECO:0000256" key="2">
    <source>
        <dbReference type="ARBA" id="ARBA00022694"/>
    </source>
</evidence>
<dbReference type="GO" id="GO:1990883">
    <property type="term" value="F:18S rRNA cytidine N-acetyltransferase activity"/>
    <property type="evidence" value="ECO:0007669"/>
    <property type="project" value="TreeGrafter"/>
</dbReference>
<dbReference type="InterPro" id="IPR016181">
    <property type="entry name" value="Acyl_CoA_acyltransferase"/>
</dbReference>
<sequence>MTNEVKAWLLQREKSSHHRQLLVISGTNNWVNSAIRELLTIQPPSSKLWVSNSETDKDIAINQYKSVLGQEFDWVIYDGFDELRGNALLALSGCVSKGGLMILLCPTLKDWPYLAHTQQDILNEQHVNQVPSSFTTWLVQHIKSLQGVSIWQADTSTFTFAPHVESKNQSFKDDNCKTPEQFQLVEYLTRPQSTENSQVVVLADRGRGKSSALGIAASQIILQSHARIIVTSAHKSMTNQIFAQAKQVFQRANLDDLEIQSVSEQLTYLPFDRIIKSLPKADWLFIDEAASLPTEILEKLVQCYSKVVLSTTIHGYEGSGRGFELRFKPFLKNHFKQYQEFVMHSPIRWYENDPLEAFWHQVMAFRTTSRLNNVKCAPLDVSTTSLSKLTFQTYTGELLIREPELLQSVFELMVDAHYQTSPDDLVRMLDAGQHIHIVSNAQNVLVAVALTNMEGGEVLQPLVNEISQGTRRIPGHLIPQRLAFDHYEPNYALMCYMRIVRIAVSGEYRQQGFGSQLINYLYSAATNLHVDFIGSSFGLTNELARFWFSNDFRLVKLGIKRDASSGEYSAIMLRSMSSQSEKVVSQLVTICQQQIDFHKTYRLSELPIDTFEFLLSKIKEKTRPTSNSTTDMNQYWERLMYEFIAARRPLHTVELAIFRCLITLNESEITKSSALTISLDFVHDVIIQKLNYSVLREKYTLTGKKHIEQSMREHLSRLFPSEK</sequence>